<dbReference type="Gramene" id="MELO3C035454.2.1">
    <property type="protein sequence ID" value="MELO3C035454.2.1"/>
    <property type="gene ID" value="MELO3C035454.2"/>
</dbReference>
<feature type="compositionally biased region" description="Polar residues" evidence="1">
    <location>
        <begin position="1"/>
        <end position="10"/>
    </location>
</feature>
<protein>
    <submittedName>
        <fullName evidence="2">Uncharacterized protein</fullName>
    </submittedName>
</protein>
<feature type="compositionally biased region" description="Basic and acidic residues" evidence="1">
    <location>
        <begin position="18"/>
        <end position="39"/>
    </location>
</feature>
<accession>A0A9I9EMH7</accession>
<dbReference type="EnsemblPlants" id="MELO3C035454.2.1">
    <property type="protein sequence ID" value="MELO3C035454.2.1"/>
    <property type="gene ID" value="MELO3C035454.2"/>
</dbReference>
<feature type="region of interest" description="Disordered" evidence="1">
    <location>
        <begin position="1"/>
        <end position="39"/>
    </location>
</feature>
<name>A0A9I9EMH7_CUCME</name>
<organism evidence="2">
    <name type="scientific">Cucumis melo</name>
    <name type="common">Muskmelon</name>
    <dbReference type="NCBI Taxonomy" id="3656"/>
    <lineage>
        <taxon>Eukaryota</taxon>
        <taxon>Viridiplantae</taxon>
        <taxon>Streptophyta</taxon>
        <taxon>Embryophyta</taxon>
        <taxon>Tracheophyta</taxon>
        <taxon>Spermatophyta</taxon>
        <taxon>Magnoliopsida</taxon>
        <taxon>eudicotyledons</taxon>
        <taxon>Gunneridae</taxon>
        <taxon>Pentapetalae</taxon>
        <taxon>rosids</taxon>
        <taxon>fabids</taxon>
        <taxon>Cucurbitales</taxon>
        <taxon>Cucurbitaceae</taxon>
        <taxon>Benincaseae</taxon>
        <taxon>Cucumis</taxon>
    </lineage>
</organism>
<proteinExistence type="predicted"/>
<reference evidence="2" key="1">
    <citation type="submission" date="2023-03" db="UniProtKB">
        <authorList>
            <consortium name="EnsemblPlants"/>
        </authorList>
    </citation>
    <scope>IDENTIFICATION</scope>
</reference>
<evidence type="ECO:0000256" key="1">
    <source>
        <dbReference type="SAM" id="MobiDB-lite"/>
    </source>
</evidence>
<sequence>MSGKGNNDRTISQKRFGRRETKLIVEKGDEVDRERRQTK</sequence>
<evidence type="ECO:0000313" key="2">
    <source>
        <dbReference type="EnsemblPlants" id="MELO3C035454.2.1"/>
    </source>
</evidence>
<dbReference type="AlphaFoldDB" id="A0A9I9EMH7"/>